<feature type="domain" description="G-patch" evidence="7">
    <location>
        <begin position="96"/>
        <end position="142"/>
    </location>
</feature>
<feature type="region of interest" description="Disordered" evidence="5">
    <location>
        <begin position="34"/>
        <end position="65"/>
    </location>
</feature>
<dbReference type="GO" id="GO:0008270">
    <property type="term" value="F:zinc ion binding"/>
    <property type="evidence" value="ECO:0007669"/>
    <property type="project" value="UniProtKB-KW"/>
</dbReference>
<dbReference type="PROSITE" id="PS50174">
    <property type="entry name" value="G_PATCH"/>
    <property type="match status" value="1"/>
</dbReference>
<evidence type="ECO:0000256" key="2">
    <source>
        <dbReference type="ARBA" id="ARBA00022771"/>
    </source>
</evidence>
<dbReference type="PROSITE" id="PS50157">
    <property type="entry name" value="ZINC_FINGER_C2H2_2"/>
    <property type="match status" value="1"/>
</dbReference>
<protein>
    <recommendedName>
        <fullName evidence="10">G-patch domain-containing protein</fullName>
    </recommendedName>
</protein>
<dbReference type="PANTHER" id="PTHR47251">
    <property type="entry name" value="FINGER DOMAIN PROTEIN, PUTATIVE (AFU_ORTHOLOGUE AFUA_3G04180)-RELATED"/>
    <property type="match status" value="1"/>
</dbReference>
<dbReference type="InterPro" id="IPR013087">
    <property type="entry name" value="Znf_C2H2_type"/>
</dbReference>
<dbReference type="InterPro" id="IPR022755">
    <property type="entry name" value="Znf_C2H2_jaz"/>
</dbReference>
<evidence type="ECO:0000313" key="8">
    <source>
        <dbReference type="EMBL" id="KAJ4489509.1"/>
    </source>
</evidence>
<keyword evidence="2 4" id="KW-0863">Zinc-finger</keyword>
<evidence type="ECO:0000256" key="5">
    <source>
        <dbReference type="SAM" id="MobiDB-lite"/>
    </source>
</evidence>
<evidence type="ECO:0000256" key="1">
    <source>
        <dbReference type="ARBA" id="ARBA00022723"/>
    </source>
</evidence>
<dbReference type="Pfam" id="PF12171">
    <property type="entry name" value="zf-C2H2_jaz"/>
    <property type="match status" value="1"/>
</dbReference>
<reference evidence="8" key="1">
    <citation type="submission" date="2022-08" db="EMBL/GenBank/DDBJ databases">
        <authorList>
            <consortium name="DOE Joint Genome Institute"/>
            <person name="Min B."/>
            <person name="Riley R."/>
            <person name="Sierra-Patev S."/>
            <person name="Naranjo-Ortiz M."/>
            <person name="Looney B."/>
            <person name="Konkel Z."/>
            <person name="Slot J.C."/>
            <person name="Sakamoto Y."/>
            <person name="Steenwyk J.L."/>
            <person name="Rokas A."/>
            <person name="Carro J."/>
            <person name="Camarero S."/>
            <person name="Ferreira P."/>
            <person name="Molpeceres G."/>
            <person name="Ruiz-Duenas F.J."/>
            <person name="Serrano A."/>
            <person name="Henrissat B."/>
            <person name="Drula E."/>
            <person name="Hughes K.W."/>
            <person name="Mata J.L."/>
            <person name="Ishikawa N.K."/>
            <person name="Vargas-Isla R."/>
            <person name="Ushijima S."/>
            <person name="Smith C.A."/>
            <person name="Ahrendt S."/>
            <person name="Andreopoulos W."/>
            <person name="He G."/>
            <person name="Labutti K."/>
            <person name="Lipzen A."/>
            <person name="Ng V."/>
            <person name="Sandor L."/>
            <person name="Barry K."/>
            <person name="Martinez A.T."/>
            <person name="Xiao Y."/>
            <person name="Gibbons J.G."/>
            <person name="Terashima K."/>
            <person name="Hibbett D.S."/>
            <person name="Grigoriev I.V."/>
        </authorList>
    </citation>
    <scope>NUCLEOTIDE SEQUENCE</scope>
    <source>
        <strain evidence="8">Sp2 HRB7682 ss15</strain>
    </source>
</reference>
<feature type="compositionally biased region" description="Polar residues" evidence="5">
    <location>
        <begin position="350"/>
        <end position="360"/>
    </location>
</feature>
<feature type="region of interest" description="Disordered" evidence="5">
    <location>
        <begin position="152"/>
        <end position="175"/>
    </location>
</feature>
<accession>A0A9W9ASD7</accession>
<evidence type="ECO:0000313" key="9">
    <source>
        <dbReference type="Proteomes" id="UP001150238"/>
    </source>
</evidence>
<feature type="compositionally biased region" description="Low complexity" evidence="5">
    <location>
        <begin position="295"/>
        <end position="306"/>
    </location>
</feature>
<dbReference type="Proteomes" id="UP001150238">
    <property type="component" value="Unassembled WGS sequence"/>
</dbReference>
<feature type="region of interest" description="Disordered" evidence="5">
    <location>
        <begin position="289"/>
        <end position="435"/>
    </location>
</feature>
<feature type="compositionally biased region" description="Low complexity" evidence="5">
    <location>
        <begin position="331"/>
        <end position="340"/>
    </location>
</feature>
<evidence type="ECO:0008006" key="10">
    <source>
        <dbReference type="Google" id="ProtNLM"/>
    </source>
</evidence>
<feature type="region of interest" description="Disordered" evidence="5">
    <location>
        <begin position="220"/>
        <end position="274"/>
    </location>
</feature>
<name>A0A9W9ASD7_9AGAR</name>
<feature type="compositionally biased region" description="Basic and acidic residues" evidence="5">
    <location>
        <begin position="155"/>
        <end position="175"/>
    </location>
</feature>
<evidence type="ECO:0000256" key="4">
    <source>
        <dbReference type="PROSITE-ProRule" id="PRU00042"/>
    </source>
</evidence>
<dbReference type="PANTHER" id="PTHR47251:SF1">
    <property type="entry name" value="FINGER DOMAIN PROTEIN, PUTATIVE (AFU_ORTHOLOGUE AFUA_3G04180)-RELATED"/>
    <property type="match status" value="1"/>
</dbReference>
<feature type="compositionally biased region" description="Basic and acidic residues" evidence="5">
    <location>
        <begin position="34"/>
        <end position="46"/>
    </location>
</feature>
<organism evidence="8 9">
    <name type="scientific">Lentinula lateritia</name>
    <dbReference type="NCBI Taxonomy" id="40482"/>
    <lineage>
        <taxon>Eukaryota</taxon>
        <taxon>Fungi</taxon>
        <taxon>Dikarya</taxon>
        <taxon>Basidiomycota</taxon>
        <taxon>Agaricomycotina</taxon>
        <taxon>Agaricomycetes</taxon>
        <taxon>Agaricomycetidae</taxon>
        <taxon>Agaricales</taxon>
        <taxon>Marasmiineae</taxon>
        <taxon>Omphalotaceae</taxon>
        <taxon>Lentinula</taxon>
    </lineage>
</organism>
<sequence length="435" mass="46890">MTVTRSRILPDSYIDNKMSASTIARWNAIALTRSDEPTPLKRKRDEDSDDDVSIVSRSPSPTSDVMDVDQDNINKYDEYVRRPAREVITVETPLKASNKGFAMLAKLGWVEGQPLGISGEGRVDPIPFQMKADSTGLGKVRQDVEMIETTVSQRRGLDSERQQKETEDQRRAREDAVARKSAVAEEISDVLKAFYCSLCDKQFKNVAQYDEHTNSYAHHHKARFKDMQASSRIKPQEEIEKRKEKEQKREEKQLRKIAAASGVKMAKTTLPPSGAPVLAPVVSGSSGFQPSGWASVSGSGDSTLSSSGGGFKKAGWASVGPSSSPETLAPVSESVTTTSSGGFKKAGWTTVGSTFSSTAQAVPPAAASSGSWKTVTSSSGSSLDASPLPANVPIPSAAPSTAVEPISQPAPQHPPSKSHLSRVGWQQFQKKNKKV</sequence>
<dbReference type="AlphaFoldDB" id="A0A9W9ASD7"/>
<evidence type="ECO:0000259" key="6">
    <source>
        <dbReference type="PROSITE" id="PS50157"/>
    </source>
</evidence>
<dbReference type="PROSITE" id="PS00028">
    <property type="entry name" value="ZINC_FINGER_C2H2_1"/>
    <property type="match status" value="1"/>
</dbReference>
<dbReference type="InterPro" id="IPR000467">
    <property type="entry name" value="G_patch_dom"/>
</dbReference>
<feature type="domain" description="C2H2-type" evidence="6">
    <location>
        <begin position="194"/>
        <end position="223"/>
    </location>
</feature>
<evidence type="ECO:0000259" key="7">
    <source>
        <dbReference type="PROSITE" id="PS50174"/>
    </source>
</evidence>
<comment type="caution">
    <text evidence="8">The sequence shown here is derived from an EMBL/GenBank/DDBJ whole genome shotgun (WGS) entry which is preliminary data.</text>
</comment>
<dbReference type="EMBL" id="JANVFS010000007">
    <property type="protein sequence ID" value="KAJ4489509.1"/>
    <property type="molecule type" value="Genomic_DNA"/>
</dbReference>
<reference evidence="8" key="2">
    <citation type="journal article" date="2023" name="Proc. Natl. Acad. Sci. U.S.A.">
        <title>A global phylogenomic analysis of the shiitake genus Lentinula.</title>
        <authorList>
            <person name="Sierra-Patev S."/>
            <person name="Min B."/>
            <person name="Naranjo-Ortiz M."/>
            <person name="Looney B."/>
            <person name="Konkel Z."/>
            <person name="Slot J.C."/>
            <person name="Sakamoto Y."/>
            <person name="Steenwyk J.L."/>
            <person name="Rokas A."/>
            <person name="Carro J."/>
            <person name="Camarero S."/>
            <person name="Ferreira P."/>
            <person name="Molpeceres G."/>
            <person name="Ruiz-Duenas F.J."/>
            <person name="Serrano A."/>
            <person name="Henrissat B."/>
            <person name="Drula E."/>
            <person name="Hughes K.W."/>
            <person name="Mata J.L."/>
            <person name="Ishikawa N.K."/>
            <person name="Vargas-Isla R."/>
            <person name="Ushijima S."/>
            <person name="Smith C.A."/>
            <person name="Donoghue J."/>
            <person name="Ahrendt S."/>
            <person name="Andreopoulos W."/>
            <person name="He G."/>
            <person name="LaButti K."/>
            <person name="Lipzen A."/>
            <person name="Ng V."/>
            <person name="Riley R."/>
            <person name="Sandor L."/>
            <person name="Barry K."/>
            <person name="Martinez A.T."/>
            <person name="Xiao Y."/>
            <person name="Gibbons J.G."/>
            <person name="Terashima K."/>
            <person name="Grigoriev I.V."/>
            <person name="Hibbett D."/>
        </authorList>
    </citation>
    <scope>NUCLEOTIDE SEQUENCE</scope>
    <source>
        <strain evidence="8">Sp2 HRB7682 ss15</strain>
    </source>
</reference>
<dbReference type="SUPFAM" id="SSF57667">
    <property type="entry name" value="beta-beta-alpha zinc fingers"/>
    <property type="match status" value="1"/>
</dbReference>
<dbReference type="GO" id="GO:0003676">
    <property type="term" value="F:nucleic acid binding"/>
    <property type="evidence" value="ECO:0007669"/>
    <property type="project" value="InterPro"/>
</dbReference>
<evidence type="ECO:0000256" key="3">
    <source>
        <dbReference type="ARBA" id="ARBA00022833"/>
    </source>
</evidence>
<feature type="compositionally biased region" description="Basic and acidic residues" evidence="5">
    <location>
        <begin position="234"/>
        <end position="254"/>
    </location>
</feature>
<keyword evidence="1" id="KW-0479">Metal-binding</keyword>
<proteinExistence type="predicted"/>
<dbReference type="InterPro" id="IPR036236">
    <property type="entry name" value="Znf_C2H2_sf"/>
</dbReference>
<gene>
    <name evidence="8" type="ORF">C8J55DRAFT_505285</name>
</gene>
<feature type="compositionally biased region" description="Low complexity" evidence="5">
    <location>
        <begin position="368"/>
        <end position="382"/>
    </location>
</feature>
<keyword evidence="3" id="KW-0862">Zinc</keyword>
<dbReference type="Pfam" id="PF01585">
    <property type="entry name" value="G-patch"/>
    <property type="match status" value="1"/>
</dbReference>
<dbReference type="SMART" id="SM00443">
    <property type="entry name" value="G_patch"/>
    <property type="match status" value="1"/>
</dbReference>